<organism evidence="16 17">
    <name type="scientific">Thauera mechernichensis</name>
    <dbReference type="NCBI Taxonomy" id="82788"/>
    <lineage>
        <taxon>Bacteria</taxon>
        <taxon>Pseudomonadati</taxon>
        <taxon>Pseudomonadota</taxon>
        <taxon>Betaproteobacteria</taxon>
        <taxon>Rhodocyclales</taxon>
        <taxon>Zoogloeaceae</taxon>
        <taxon>Thauera</taxon>
    </lineage>
</organism>
<keyword evidence="13" id="KW-0732">Signal</keyword>
<evidence type="ECO:0000256" key="5">
    <source>
        <dbReference type="ARBA" id="ARBA00022692"/>
    </source>
</evidence>
<accession>A0ABW3W8Q0</accession>
<dbReference type="NCBIfam" id="TIGR01783">
    <property type="entry name" value="TonB-siderophor"/>
    <property type="match status" value="1"/>
</dbReference>
<evidence type="ECO:0000256" key="10">
    <source>
        <dbReference type="PROSITE-ProRule" id="PRU01360"/>
    </source>
</evidence>
<evidence type="ECO:0000256" key="4">
    <source>
        <dbReference type="ARBA" id="ARBA00022452"/>
    </source>
</evidence>
<gene>
    <name evidence="16" type="ORF">ACFQ4M_00160</name>
</gene>
<evidence type="ECO:0000256" key="8">
    <source>
        <dbReference type="ARBA" id="ARBA00023170"/>
    </source>
</evidence>
<dbReference type="PANTHER" id="PTHR32552:SF84">
    <property type="entry name" value="TONB-DEPENDENT RECEPTOR-RELATED"/>
    <property type="match status" value="1"/>
</dbReference>
<dbReference type="PROSITE" id="PS52016">
    <property type="entry name" value="TONB_DEPENDENT_REC_3"/>
    <property type="match status" value="1"/>
</dbReference>
<keyword evidence="3 10" id="KW-0813">Transport</keyword>
<feature type="domain" description="TonB-dependent receptor plug" evidence="15">
    <location>
        <begin position="60"/>
        <end position="163"/>
    </location>
</feature>
<evidence type="ECO:0000256" key="6">
    <source>
        <dbReference type="ARBA" id="ARBA00023077"/>
    </source>
</evidence>
<proteinExistence type="inferred from homology"/>
<keyword evidence="8 16" id="KW-0675">Receptor</keyword>
<keyword evidence="17" id="KW-1185">Reference proteome</keyword>
<dbReference type="Proteomes" id="UP001597158">
    <property type="component" value="Unassembled WGS sequence"/>
</dbReference>
<evidence type="ECO:0000256" key="12">
    <source>
        <dbReference type="SAM" id="MobiDB-lite"/>
    </source>
</evidence>
<feature type="chain" id="PRO_5046125904" evidence="13">
    <location>
        <begin position="27"/>
        <end position="698"/>
    </location>
</feature>
<feature type="region of interest" description="Disordered" evidence="12">
    <location>
        <begin position="43"/>
        <end position="75"/>
    </location>
</feature>
<evidence type="ECO:0000256" key="3">
    <source>
        <dbReference type="ARBA" id="ARBA00022448"/>
    </source>
</evidence>
<dbReference type="SUPFAM" id="SSF56935">
    <property type="entry name" value="Porins"/>
    <property type="match status" value="1"/>
</dbReference>
<comment type="caution">
    <text evidence="16">The sequence shown here is derived from an EMBL/GenBank/DDBJ whole genome shotgun (WGS) entry which is preliminary data.</text>
</comment>
<dbReference type="InterPro" id="IPR039426">
    <property type="entry name" value="TonB-dep_rcpt-like"/>
</dbReference>
<keyword evidence="4 10" id="KW-1134">Transmembrane beta strand</keyword>
<dbReference type="InterPro" id="IPR000531">
    <property type="entry name" value="Beta-barrel_TonB"/>
</dbReference>
<evidence type="ECO:0000313" key="17">
    <source>
        <dbReference type="Proteomes" id="UP001597158"/>
    </source>
</evidence>
<feature type="compositionally biased region" description="Polar residues" evidence="12">
    <location>
        <begin position="65"/>
        <end position="75"/>
    </location>
</feature>
<keyword evidence="9 10" id="KW-0998">Cell outer membrane</keyword>
<dbReference type="InterPro" id="IPR037066">
    <property type="entry name" value="Plug_dom_sf"/>
</dbReference>
<evidence type="ECO:0000256" key="9">
    <source>
        <dbReference type="ARBA" id="ARBA00023237"/>
    </source>
</evidence>
<evidence type="ECO:0000256" key="1">
    <source>
        <dbReference type="ARBA" id="ARBA00004571"/>
    </source>
</evidence>
<dbReference type="Gene3D" id="2.170.130.10">
    <property type="entry name" value="TonB-dependent receptor, plug domain"/>
    <property type="match status" value="1"/>
</dbReference>
<name>A0ABW3W8Q0_9RHOO</name>
<dbReference type="PANTHER" id="PTHR32552">
    <property type="entry name" value="FERRICHROME IRON RECEPTOR-RELATED"/>
    <property type="match status" value="1"/>
</dbReference>
<evidence type="ECO:0000256" key="13">
    <source>
        <dbReference type="SAM" id="SignalP"/>
    </source>
</evidence>
<dbReference type="InterPro" id="IPR012910">
    <property type="entry name" value="Plug_dom"/>
</dbReference>
<dbReference type="EMBL" id="JBHTMC010000001">
    <property type="protein sequence ID" value="MFD1261972.1"/>
    <property type="molecule type" value="Genomic_DNA"/>
</dbReference>
<comment type="similarity">
    <text evidence="2 10 11">Belongs to the TonB-dependent receptor family.</text>
</comment>
<dbReference type="CDD" id="cd01347">
    <property type="entry name" value="ligand_gated_channel"/>
    <property type="match status" value="1"/>
</dbReference>
<dbReference type="InterPro" id="IPR036942">
    <property type="entry name" value="Beta-barrel_TonB_sf"/>
</dbReference>
<evidence type="ECO:0000313" key="16">
    <source>
        <dbReference type="EMBL" id="MFD1261972.1"/>
    </source>
</evidence>
<dbReference type="Pfam" id="PF00593">
    <property type="entry name" value="TonB_dep_Rec_b-barrel"/>
    <property type="match status" value="1"/>
</dbReference>
<dbReference type="Pfam" id="PF07715">
    <property type="entry name" value="Plug"/>
    <property type="match status" value="1"/>
</dbReference>
<dbReference type="InterPro" id="IPR010105">
    <property type="entry name" value="TonB_sidphr_rcpt"/>
</dbReference>
<evidence type="ECO:0000256" key="2">
    <source>
        <dbReference type="ARBA" id="ARBA00009810"/>
    </source>
</evidence>
<reference evidence="17" key="1">
    <citation type="journal article" date="2019" name="Int. J. Syst. Evol. Microbiol.">
        <title>The Global Catalogue of Microorganisms (GCM) 10K type strain sequencing project: providing services to taxonomists for standard genome sequencing and annotation.</title>
        <authorList>
            <consortium name="The Broad Institute Genomics Platform"/>
            <consortium name="The Broad Institute Genome Sequencing Center for Infectious Disease"/>
            <person name="Wu L."/>
            <person name="Ma J."/>
        </authorList>
    </citation>
    <scope>NUCLEOTIDE SEQUENCE [LARGE SCALE GENOMIC DNA]</scope>
    <source>
        <strain evidence="17">CCUG 48884</strain>
    </source>
</reference>
<comment type="subcellular location">
    <subcellularLocation>
        <location evidence="1 10">Cell outer membrane</location>
        <topology evidence="1 10">Multi-pass membrane protein</topology>
    </subcellularLocation>
</comment>
<dbReference type="Gene3D" id="2.40.170.20">
    <property type="entry name" value="TonB-dependent receptor, beta-barrel domain"/>
    <property type="match status" value="1"/>
</dbReference>
<sequence length="698" mass="76675">MAKRFRFPPTRLAAAIALAVHAPVFAQVTLSPVEVSANRDAPSLYLDEPSTTGSRTGVAARELPATTSSVDSTQMQERGDFQVREAITRATGITDIGSGGTGGLSFSARGYTGTNSVGIAEDGIRIQTGAGTQNYPGSAWGYERVEVLHGPASVVFGSGTVGATINAVRKEPSRVAAQELMVAAGSDGVKRLGLGATGALGEIASYRVDAYGTHIDGYRDLGNSHGGKIMNRLRLQPRSDLRIDLTADHSVQYPERYWGTPHDNGRILPELRRENYNAADAVIRYEDTRLRARADWQLDERIALSNEIYRLESQRRWMNIENYRLNLAADRVERSDYLHIQHELVQTGNRLEAALKHGAHRAVVGWEAARVDFRHINNSPYSGSSNVSIRDPQHGNWLSPDPTLAKFDTASTLHGFYAEDAWQLGERWLVLAGFRHDRARVDRDELVAGTDFSRTLKGNAWRVGLTHFLSHDTSLYANYATGHDPVTSMISLNLANADFKLTRGKQVEVGVKQRLADGRGEWTAAFYRIDKDDIITRDPDNSALSIQGGSQYSQGVELAAAITPWKNLHLEGNITRLQAEFTEFNERVGGVAVSRAGKVPANVPTLVANLWGHYRIGAVQTSVGLRHVGKSYANNANSLAIGAYTVADASIAWQMDARTTLRLLGRNLADKVYATRTYNNQLILGEPRRFELVAELKF</sequence>
<evidence type="ECO:0000256" key="11">
    <source>
        <dbReference type="RuleBase" id="RU003357"/>
    </source>
</evidence>
<keyword evidence="5 10" id="KW-0812">Transmembrane</keyword>
<feature type="signal peptide" evidence="13">
    <location>
        <begin position="1"/>
        <end position="26"/>
    </location>
</feature>
<feature type="domain" description="TonB-dependent receptor-like beta-barrel" evidence="14">
    <location>
        <begin position="253"/>
        <end position="668"/>
    </location>
</feature>
<evidence type="ECO:0000256" key="7">
    <source>
        <dbReference type="ARBA" id="ARBA00023136"/>
    </source>
</evidence>
<evidence type="ECO:0000259" key="15">
    <source>
        <dbReference type="Pfam" id="PF07715"/>
    </source>
</evidence>
<keyword evidence="6 11" id="KW-0798">TonB box</keyword>
<protein>
    <submittedName>
        <fullName evidence="16">TonB-dependent receptor</fullName>
    </submittedName>
</protein>
<keyword evidence="7 10" id="KW-0472">Membrane</keyword>
<evidence type="ECO:0000259" key="14">
    <source>
        <dbReference type="Pfam" id="PF00593"/>
    </source>
</evidence>
<dbReference type="RefSeq" id="WP_277830487.1">
    <property type="nucleotide sequence ID" value="NZ_JARQZE010000001.1"/>
</dbReference>